<accession>A0A3N0G9P2</accession>
<feature type="chain" id="PRO_5018121434" evidence="1">
    <location>
        <begin position="24"/>
        <end position="189"/>
    </location>
</feature>
<dbReference type="InterPro" id="IPR032624">
    <property type="entry name" value="DUF4879"/>
</dbReference>
<name>A0A3N0G9P2_9GAMM</name>
<feature type="signal peptide" evidence="1">
    <location>
        <begin position="1"/>
        <end position="23"/>
    </location>
</feature>
<dbReference type="OrthoDB" id="5323736at2"/>
<dbReference type="Pfam" id="PF16219">
    <property type="entry name" value="DUF4879"/>
    <property type="match status" value="1"/>
</dbReference>
<dbReference type="Proteomes" id="UP000276061">
    <property type="component" value="Unassembled WGS sequence"/>
</dbReference>
<dbReference type="EMBL" id="RJLR01000006">
    <property type="protein sequence ID" value="RNM09194.1"/>
    <property type="molecule type" value="Genomic_DNA"/>
</dbReference>
<gene>
    <name evidence="2" type="ORF">EF878_02290</name>
</gene>
<dbReference type="AlphaFoldDB" id="A0A3N0G9P2"/>
<protein>
    <submittedName>
        <fullName evidence="2">DUF4879 domain-containing protein</fullName>
    </submittedName>
</protein>
<evidence type="ECO:0000313" key="2">
    <source>
        <dbReference type="EMBL" id="RNM09194.1"/>
    </source>
</evidence>
<proteinExistence type="predicted"/>
<organism evidence="2 3">
    <name type="scientific">Dickeya undicola</name>
    <dbReference type="NCBI Taxonomy" id="1577887"/>
    <lineage>
        <taxon>Bacteria</taxon>
        <taxon>Pseudomonadati</taxon>
        <taxon>Pseudomonadota</taxon>
        <taxon>Gammaproteobacteria</taxon>
        <taxon>Enterobacterales</taxon>
        <taxon>Pectobacteriaceae</taxon>
        <taxon>Dickeya</taxon>
    </lineage>
</organism>
<reference evidence="2 3" key="1">
    <citation type="submission" date="2018-11" db="EMBL/GenBank/DDBJ databases">
        <title>Characterization of surface water Dickeya isolates.</title>
        <authorList>
            <person name="Van Gijsegem F."/>
            <person name="Pedron J."/>
        </authorList>
    </citation>
    <scope>NUCLEOTIDE SEQUENCE [LARGE SCALE GENOMIC DNA]</scope>
    <source>
        <strain evidence="2 3">FVG1-MFV-O17</strain>
    </source>
</reference>
<comment type="caution">
    <text evidence="2">The sequence shown here is derived from an EMBL/GenBank/DDBJ whole genome shotgun (WGS) entry which is preliminary data.</text>
</comment>
<sequence length="189" mass="20130">MRMSIKIGFTLGMFVAALSPVYAQTSDEPVQTVITALDSPFVDNPLSASSEQDVSSSEHKALRAPAPALSSVRVYAVYSSLKGGWQAVPTNTFTLSGYAGGTTLRIAVLEVGYGGNRIGWLNGGQTSPYQVNAVCIVSGRYTESCPAGSIVSGWMAYFNADNMSSVVFRYQSTSTNFPNRTLSTSLNIQ</sequence>
<keyword evidence="1" id="KW-0732">Signal</keyword>
<evidence type="ECO:0000256" key="1">
    <source>
        <dbReference type="SAM" id="SignalP"/>
    </source>
</evidence>
<evidence type="ECO:0000313" key="3">
    <source>
        <dbReference type="Proteomes" id="UP000276061"/>
    </source>
</evidence>
<dbReference type="Gene3D" id="2.60.40.2870">
    <property type="match status" value="1"/>
</dbReference>